<keyword evidence="1" id="KW-1133">Transmembrane helix</keyword>
<protein>
    <submittedName>
        <fullName evidence="2">Uncharacterized protein</fullName>
    </submittedName>
</protein>
<dbReference type="AlphaFoldDB" id="A0A224XTQ5"/>
<dbReference type="EMBL" id="GFTR01000499">
    <property type="protein sequence ID" value="JAW15927.1"/>
    <property type="molecule type" value="Transcribed_RNA"/>
</dbReference>
<accession>A0A224XTQ5</accession>
<name>A0A224XTQ5_9HEMI</name>
<feature type="transmembrane region" description="Helical" evidence="1">
    <location>
        <begin position="46"/>
        <end position="64"/>
    </location>
</feature>
<proteinExistence type="predicted"/>
<keyword evidence="1" id="KW-0472">Membrane</keyword>
<reference evidence="2" key="1">
    <citation type="journal article" date="2018" name="PLoS Negl. Trop. Dis.">
        <title>An insight into the salivary gland and fat body transcriptome of Panstrongylus lignarius (Hemiptera: Heteroptera), the main vector of Chagas disease in Peru.</title>
        <authorList>
            <person name="Nevoa J.C."/>
            <person name="Mendes M.T."/>
            <person name="da Silva M.V."/>
            <person name="Soares S.C."/>
            <person name="Oliveira C.J.F."/>
            <person name="Ribeiro J.M.C."/>
        </authorList>
    </citation>
    <scope>NUCLEOTIDE SEQUENCE</scope>
</reference>
<evidence type="ECO:0000256" key="1">
    <source>
        <dbReference type="SAM" id="Phobius"/>
    </source>
</evidence>
<evidence type="ECO:0000313" key="2">
    <source>
        <dbReference type="EMBL" id="JAW15927.1"/>
    </source>
</evidence>
<sequence>MLILSPMLKILWVNCSFIPNTLTHNSFILFSLSVLEPAEIPLKTKFLFLLFFIILQISLYKIVLTFQTSDSFF</sequence>
<keyword evidence="1" id="KW-0812">Transmembrane</keyword>
<feature type="transmembrane region" description="Helical" evidence="1">
    <location>
        <begin position="12"/>
        <end position="34"/>
    </location>
</feature>
<organism evidence="2">
    <name type="scientific">Panstrongylus lignarius</name>
    <dbReference type="NCBI Taxonomy" id="156445"/>
    <lineage>
        <taxon>Eukaryota</taxon>
        <taxon>Metazoa</taxon>
        <taxon>Ecdysozoa</taxon>
        <taxon>Arthropoda</taxon>
        <taxon>Hexapoda</taxon>
        <taxon>Insecta</taxon>
        <taxon>Pterygota</taxon>
        <taxon>Neoptera</taxon>
        <taxon>Paraneoptera</taxon>
        <taxon>Hemiptera</taxon>
        <taxon>Heteroptera</taxon>
        <taxon>Panheteroptera</taxon>
        <taxon>Cimicomorpha</taxon>
        <taxon>Reduviidae</taxon>
        <taxon>Triatominae</taxon>
        <taxon>Panstrongylus</taxon>
    </lineage>
</organism>